<gene>
    <name evidence="2" type="ORF">H1R20_g11604</name>
</gene>
<dbReference type="AlphaFoldDB" id="A0A9W8MB29"/>
<reference evidence="2" key="1">
    <citation type="submission" date="2022-06" db="EMBL/GenBank/DDBJ databases">
        <title>Genome Sequence of Candolleomyces eurysporus.</title>
        <authorList>
            <person name="Buettner E."/>
        </authorList>
    </citation>
    <scope>NUCLEOTIDE SEQUENCE</scope>
    <source>
        <strain evidence="2">VTCC 930004</strain>
    </source>
</reference>
<name>A0A9W8MB29_9AGAR</name>
<protein>
    <submittedName>
        <fullName evidence="2">Uncharacterized protein</fullName>
    </submittedName>
</protein>
<evidence type="ECO:0000313" key="3">
    <source>
        <dbReference type="Proteomes" id="UP001140091"/>
    </source>
</evidence>
<evidence type="ECO:0000256" key="1">
    <source>
        <dbReference type="SAM" id="MobiDB-lite"/>
    </source>
</evidence>
<dbReference type="EMBL" id="JANBPK010001171">
    <property type="protein sequence ID" value="KAJ2925490.1"/>
    <property type="molecule type" value="Genomic_DNA"/>
</dbReference>
<organism evidence="2 3">
    <name type="scientific">Candolleomyces eurysporus</name>
    <dbReference type="NCBI Taxonomy" id="2828524"/>
    <lineage>
        <taxon>Eukaryota</taxon>
        <taxon>Fungi</taxon>
        <taxon>Dikarya</taxon>
        <taxon>Basidiomycota</taxon>
        <taxon>Agaricomycotina</taxon>
        <taxon>Agaricomycetes</taxon>
        <taxon>Agaricomycetidae</taxon>
        <taxon>Agaricales</taxon>
        <taxon>Agaricineae</taxon>
        <taxon>Psathyrellaceae</taxon>
        <taxon>Candolleomyces</taxon>
    </lineage>
</organism>
<keyword evidence="3" id="KW-1185">Reference proteome</keyword>
<dbReference type="Proteomes" id="UP001140091">
    <property type="component" value="Unassembled WGS sequence"/>
</dbReference>
<sequence length="279" mass="31679">MPTVHSHSIIVPNPDPSENWVITYKQALALQIVLARTKDLLVNAESREFQGLYKIRWLLDQNGNPVPPERVNRYLNARYVTWRCFCIEEFQRTRKVRFTTKPDGTVMVYCGYLPSRCPYKLNLSKIFRRTEISPSKYEAYPTRFDPPAYSAAMDRLVEIADEDASHRHHHSAQAGEGQGEAFPMHSNNEGVEASASAGGEGAEAGADQEDLRDEEDDDIEDDHDCVVHECCGEPVEDPKEFVVPILDGWLGFRARNPGDYSSMRNWMPGKYGWPVAETN</sequence>
<feature type="compositionally biased region" description="Acidic residues" evidence="1">
    <location>
        <begin position="206"/>
        <end position="220"/>
    </location>
</feature>
<proteinExistence type="predicted"/>
<feature type="region of interest" description="Disordered" evidence="1">
    <location>
        <begin position="163"/>
        <end position="220"/>
    </location>
</feature>
<accession>A0A9W8MB29</accession>
<dbReference type="OrthoDB" id="10373286at2759"/>
<comment type="caution">
    <text evidence="2">The sequence shown here is derived from an EMBL/GenBank/DDBJ whole genome shotgun (WGS) entry which is preliminary data.</text>
</comment>
<feature type="non-terminal residue" evidence="2">
    <location>
        <position position="279"/>
    </location>
</feature>
<evidence type="ECO:0000313" key="2">
    <source>
        <dbReference type="EMBL" id="KAJ2925490.1"/>
    </source>
</evidence>